<comment type="caution">
    <text evidence="3">The sequence shown here is derived from an EMBL/GenBank/DDBJ whole genome shotgun (WGS) entry which is preliminary data.</text>
</comment>
<keyword evidence="4" id="KW-1185">Reference proteome</keyword>
<dbReference type="Pfam" id="PF03551">
    <property type="entry name" value="PadR"/>
    <property type="match status" value="1"/>
</dbReference>
<feature type="domain" description="Transcription regulator PadR N-terminal" evidence="1">
    <location>
        <begin position="7"/>
        <end position="82"/>
    </location>
</feature>
<sequence length="175" mass="20603">MKGKDIILGLLNSKGPLTGYEINEILQNQFDHFYEGSYGMIYPTLRTLENNKCVKKEKVSQEGKPNKNIFSILPLGEKELKKALHTNLEEDEFKSDFLMKMYFGVNFSKNEKIKLIEKQINMKQHKLDLLKLNLKKWKNNGMNNNHKFTYDYGIVYYSSSIDFLKKELSKLQNYD</sequence>
<dbReference type="PANTHER" id="PTHR43252:SF6">
    <property type="entry name" value="NEGATIVE TRANSCRIPTION REGULATOR PADR"/>
    <property type="match status" value="1"/>
</dbReference>
<protein>
    <submittedName>
        <fullName evidence="3">PadR family transcriptional regulator</fullName>
    </submittedName>
</protein>
<gene>
    <name evidence="3" type="ORF">R4146_01835</name>
</gene>
<dbReference type="PANTHER" id="PTHR43252">
    <property type="entry name" value="TRANSCRIPTIONAL REGULATOR YQJI"/>
    <property type="match status" value="1"/>
</dbReference>
<evidence type="ECO:0000313" key="3">
    <source>
        <dbReference type="EMBL" id="MEJ6399922.1"/>
    </source>
</evidence>
<evidence type="ECO:0000313" key="4">
    <source>
        <dbReference type="Proteomes" id="UP001370590"/>
    </source>
</evidence>
<reference evidence="3 4" key="1">
    <citation type="submission" date="2023-10" db="EMBL/GenBank/DDBJ databases">
        <title>Nicoliella lavandulae sp. nov. isolated from Lavandula angustifolia flowers.</title>
        <authorList>
            <person name="Alcantara C."/>
            <person name="Zuniga M."/>
            <person name="Landete J.M."/>
            <person name="Monedero V."/>
        </authorList>
    </citation>
    <scope>NUCLEOTIDE SEQUENCE [LARGE SCALE GENOMIC DNA]</scope>
    <source>
        <strain evidence="3 4">Es01</strain>
    </source>
</reference>
<dbReference type="Gene3D" id="6.10.140.1570">
    <property type="match status" value="1"/>
</dbReference>
<dbReference type="InterPro" id="IPR036388">
    <property type="entry name" value="WH-like_DNA-bd_sf"/>
</dbReference>
<evidence type="ECO:0000259" key="1">
    <source>
        <dbReference type="Pfam" id="PF03551"/>
    </source>
</evidence>
<dbReference type="Proteomes" id="UP001370590">
    <property type="component" value="Unassembled WGS sequence"/>
</dbReference>
<organism evidence="3 4">
    <name type="scientific">Nicoliella lavandulae</name>
    <dbReference type="NCBI Taxonomy" id="3082954"/>
    <lineage>
        <taxon>Bacteria</taxon>
        <taxon>Bacillati</taxon>
        <taxon>Bacillota</taxon>
        <taxon>Bacilli</taxon>
        <taxon>Lactobacillales</taxon>
        <taxon>Lactobacillaceae</taxon>
        <taxon>Nicoliella</taxon>
    </lineage>
</organism>
<dbReference type="InterPro" id="IPR005149">
    <property type="entry name" value="Tscrpt_reg_PadR_N"/>
</dbReference>
<dbReference type="InterPro" id="IPR036390">
    <property type="entry name" value="WH_DNA-bd_sf"/>
</dbReference>
<dbReference type="Pfam" id="PF10400">
    <property type="entry name" value="Vir_act_alpha_C"/>
    <property type="match status" value="1"/>
</dbReference>
<evidence type="ECO:0000259" key="2">
    <source>
        <dbReference type="Pfam" id="PF10400"/>
    </source>
</evidence>
<dbReference type="EMBL" id="JAWMWH010000001">
    <property type="protein sequence ID" value="MEJ6399922.1"/>
    <property type="molecule type" value="Genomic_DNA"/>
</dbReference>
<dbReference type="RefSeq" id="WP_339959755.1">
    <property type="nucleotide sequence ID" value="NZ_JAWMWH010000001.1"/>
</dbReference>
<feature type="domain" description="Transcription regulator PadR C-terminal" evidence="2">
    <location>
        <begin position="94"/>
        <end position="171"/>
    </location>
</feature>
<name>A0ABU8SJ33_9LACO</name>
<dbReference type="Gene3D" id="1.10.10.10">
    <property type="entry name" value="Winged helix-like DNA-binding domain superfamily/Winged helix DNA-binding domain"/>
    <property type="match status" value="1"/>
</dbReference>
<accession>A0ABU8SJ33</accession>
<proteinExistence type="predicted"/>
<dbReference type="InterPro" id="IPR018309">
    <property type="entry name" value="Tscrpt_reg_PadR_C"/>
</dbReference>
<dbReference type="SUPFAM" id="SSF46785">
    <property type="entry name" value="Winged helix' DNA-binding domain"/>
    <property type="match status" value="1"/>
</dbReference>